<feature type="non-terminal residue" evidence="2">
    <location>
        <position position="62"/>
    </location>
</feature>
<keyword evidence="3" id="KW-1185">Reference proteome</keyword>
<name>A0ABD0RW91_CIRMR</name>
<accession>A0ABD0RW91</accession>
<organism evidence="2 3">
    <name type="scientific">Cirrhinus mrigala</name>
    <name type="common">Mrigala</name>
    <dbReference type="NCBI Taxonomy" id="683832"/>
    <lineage>
        <taxon>Eukaryota</taxon>
        <taxon>Metazoa</taxon>
        <taxon>Chordata</taxon>
        <taxon>Craniata</taxon>
        <taxon>Vertebrata</taxon>
        <taxon>Euteleostomi</taxon>
        <taxon>Actinopterygii</taxon>
        <taxon>Neopterygii</taxon>
        <taxon>Teleostei</taxon>
        <taxon>Ostariophysi</taxon>
        <taxon>Cypriniformes</taxon>
        <taxon>Cyprinidae</taxon>
        <taxon>Labeoninae</taxon>
        <taxon>Labeonini</taxon>
        <taxon>Cirrhinus</taxon>
    </lineage>
</organism>
<reference evidence="2 3" key="1">
    <citation type="submission" date="2024-05" db="EMBL/GenBank/DDBJ databases">
        <title>Genome sequencing and assembly of Indian major carp, Cirrhinus mrigala (Hamilton, 1822).</title>
        <authorList>
            <person name="Mohindra V."/>
            <person name="Chowdhury L.M."/>
            <person name="Lal K."/>
            <person name="Jena J.K."/>
        </authorList>
    </citation>
    <scope>NUCLEOTIDE SEQUENCE [LARGE SCALE GENOMIC DNA]</scope>
    <source>
        <strain evidence="2">CM1030</strain>
        <tissue evidence="2">Blood</tissue>
    </source>
</reference>
<sequence>VHPPNTADPNELMYASVTHKRPKKHQRVEEEDEVQYATVQHHRNTGNAAGCQYGNARDHRAG</sequence>
<feature type="region of interest" description="Disordered" evidence="1">
    <location>
        <begin position="43"/>
        <end position="62"/>
    </location>
</feature>
<evidence type="ECO:0000313" key="2">
    <source>
        <dbReference type="EMBL" id="KAL0202764.1"/>
    </source>
</evidence>
<comment type="caution">
    <text evidence="2">The sequence shown here is derived from an EMBL/GenBank/DDBJ whole genome shotgun (WGS) entry which is preliminary data.</text>
</comment>
<proteinExistence type="predicted"/>
<protein>
    <submittedName>
        <fullName evidence="2">Uncharacterized protein</fullName>
    </submittedName>
</protein>
<evidence type="ECO:0000256" key="1">
    <source>
        <dbReference type="SAM" id="MobiDB-lite"/>
    </source>
</evidence>
<dbReference type="EMBL" id="JAMKFB020000001">
    <property type="protein sequence ID" value="KAL0202764.1"/>
    <property type="molecule type" value="Genomic_DNA"/>
</dbReference>
<dbReference type="Proteomes" id="UP001529510">
    <property type="component" value="Unassembled WGS sequence"/>
</dbReference>
<feature type="non-terminal residue" evidence="2">
    <location>
        <position position="1"/>
    </location>
</feature>
<gene>
    <name evidence="2" type="ORF">M9458_000782</name>
</gene>
<dbReference type="AlphaFoldDB" id="A0ABD0RW91"/>
<evidence type="ECO:0000313" key="3">
    <source>
        <dbReference type="Proteomes" id="UP001529510"/>
    </source>
</evidence>